<dbReference type="PANTHER" id="PTHR30349:SF64">
    <property type="entry name" value="PROPHAGE INTEGRASE INTD-RELATED"/>
    <property type="match status" value="1"/>
</dbReference>
<evidence type="ECO:0000259" key="6">
    <source>
        <dbReference type="PROSITE" id="PS51898"/>
    </source>
</evidence>
<reference evidence="9" key="1">
    <citation type="journal article" date="2019" name="Int. J. Syst. Evol. Microbiol.">
        <title>The Global Catalogue of Microorganisms (GCM) 10K type strain sequencing project: providing services to taxonomists for standard genome sequencing and annotation.</title>
        <authorList>
            <consortium name="The Broad Institute Genomics Platform"/>
            <consortium name="The Broad Institute Genome Sequencing Center for Infectious Disease"/>
            <person name="Wu L."/>
            <person name="Ma J."/>
        </authorList>
    </citation>
    <scope>NUCLEOTIDE SEQUENCE [LARGE SCALE GENOMIC DNA]</scope>
    <source>
        <strain evidence="9">KCTC 42247</strain>
    </source>
</reference>
<gene>
    <name evidence="8" type="ORF">ACFSQ6_07035</name>
</gene>
<sequence length="410" mass="47973">MAKVTPKLEQRKDPKTGQLRRNDVLIILDVVFNAKRLWVQTGVKTDRVNWDCKNNRIKSSVIDSVESNAIIQNKAREVEKIILDAQLNNTELSVAYIRNSLNKIKISINKSFHEFYEEYLRNLEMKCAKNTLKKHRTSRDLLNQFSKYSKIRIQFEVIDTEFYQKYVDFLLNQMKHSNVTIAKYTQTFKQFLNYCSVRGYNKNMVYKTFTFSAREPEIIALKKEEIIAIKNLNLEYNKALDQVRDCMLFLCLTGLRYSDAYNLKRSNVADGFLKYVSIKTKTPSSIPLNPSALKIIAKYSNTLSDKLLPFISNQKMNGHLKEIGMLAELDREVIKVKYYGSERREFPRKLYEVLTTHIGRKSFISYLFNQGMDSELIRSLSNHKSISSFARYNKIEPSFQMSQLVEKLDL</sequence>
<dbReference type="InterPro" id="IPR044068">
    <property type="entry name" value="CB"/>
</dbReference>
<dbReference type="EMBL" id="JBHUMB010000006">
    <property type="protein sequence ID" value="MFD2743148.1"/>
    <property type="molecule type" value="Genomic_DNA"/>
</dbReference>
<dbReference type="InterPro" id="IPR002104">
    <property type="entry name" value="Integrase_catalytic"/>
</dbReference>
<keyword evidence="3 5" id="KW-0238">DNA-binding</keyword>
<dbReference type="PROSITE" id="PS51898">
    <property type="entry name" value="TYR_RECOMBINASE"/>
    <property type="match status" value="1"/>
</dbReference>
<dbReference type="Proteomes" id="UP001597418">
    <property type="component" value="Unassembled WGS sequence"/>
</dbReference>
<dbReference type="Pfam" id="PF13102">
    <property type="entry name" value="Phage_int_SAM_5"/>
    <property type="match status" value="1"/>
</dbReference>
<dbReference type="InterPro" id="IPR010998">
    <property type="entry name" value="Integrase_recombinase_N"/>
</dbReference>
<dbReference type="InterPro" id="IPR011010">
    <property type="entry name" value="DNA_brk_join_enz"/>
</dbReference>
<keyword evidence="9" id="KW-1185">Reference proteome</keyword>
<keyword evidence="2" id="KW-0229">DNA integration</keyword>
<comment type="caution">
    <text evidence="8">The sequence shown here is derived from an EMBL/GenBank/DDBJ whole genome shotgun (WGS) entry which is preliminary data.</text>
</comment>
<evidence type="ECO:0000256" key="3">
    <source>
        <dbReference type="ARBA" id="ARBA00023125"/>
    </source>
</evidence>
<dbReference type="PROSITE" id="PS51900">
    <property type="entry name" value="CB"/>
    <property type="match status" value="1"/>
</dbReference>
<evidence type="ECO:0000256" key="2">
    <source>
        <dbReference type="ARBA" id="ARBA00022908"/>
    </source>
</evidence>
<evidence type="ECO:0000313" key="9">
    <source>
        <dbReference type="Proteomes" id="UP001597418"/>
    </source>
</evidence>
<dbReference type="Gene3D" id="1.10.150.130">
    <property type="match status" value="1"/>
</dbReference>
<name>A0ABW5UB49_9SPHI</name>
<evidence type="ECO:0000313" key="8">
    <source>
        <dbReference type="EMBL" id="MFD2743148.1"/>
    </source>
</evidence>
<dbReference type="Gene3D" id="1.10.443.10">
    <property type="entry name" value="Intergrase catalytic core"/>
    <property type="match status" value="1"/>
</dbReference>
<dbReference type="InterPro" id="IPR025269">
    <property type="entry name" value="SAM-like_dom"/>
</dbReference>
<keyword evidence="4" id="KW-0233">DNA recombination</keyword>
<feature type="domain" description="Tyr recombinase" evidence="6">
    <location>
        <begin position="216"/>
        <end position="409"/>
    </location>
</feature>
<dbReference type="InterPro" id="IPR050090">
    <property type="entry name" value="Tyrosine_recombinase_XerCD"/>
</dbReference>
<evidence type="ECO:0000256" key="4">
    <source>
        <dbReference type="ARBA" id="ARBA00023172"/>
    </source>
</evidence>
<dbReference type="RefSeq" id="WP_066756456.1">
    <property type="nucleotide sequence ID" value="NZ_JBHUMB010000006.1"/>
</dbReference>
<dbReference type="SUPFAM" id="SSF56349">
    <property type="entry name" value="DNA breaking-rejoining enzymes"/>
    <property type="match status" value="1"/>
</dbReference>
<dbReference type="CDD" id="cd01185">
    <property type="entry name" value="INTN1_C_like"/>
    <property type="match status" value="1"/>
</dbReference>
<dbReference type="InterPro" id="IPR035386">
    <property type="entry name" value="Arm-DNA-bind_5"/>
</dbReference>
<evidence type="ECO:0000256" key="1">
    <source>
        <dbReference type="ARBA" id="ARBA00008857"/>
    </source>
</evidence>
<comment type="similarity">
    <text evidence="1">Belongs to the 'phage' integrase family.</text>
</comment>
<accession>A0ABW5UB49</accession>
<organism evidence="8 9">
    <name type="scientific">Sphingobacterium populi</name>
    <dbReference type="NCBI Taxonomy" id="1812824"/>
    <lineage>
        <taxon>Bacteria</taxon>
        <taxon>Pseudomonadati</taxon>
        <taxon>Bacteroidota</taxon>
        <taxon>Sphingobacteriia</taxon>
        <taxon>Sphingobacteriales</taxon>
        <taxon>Sphingobacteriaceae</taxon>
        <taxon>Sphingobacterium</taxon>
    </lineage>
</organism>
<evidence type="ECO:0000256" key="5">
    <source>
        <dbReference type="PROSITE-ProRule" id="PRU01248"/>
    </source>
</evidence>
<dbReference type="InterPro" id="IPR013762">
    <property type="entry name" value="Integrase-like_cat_sf"/>
</dbReference>
<protein>
    <submittedName>
        <fullName evidence="8">Site-specific integrase</fullName>
    </submittedName>
</protein>
<dbReference type="PANTHER" id="PTHR30349">
    <property type="entry name" value="PHAGE INTEGRASE-RELATED"/>
    <property type="match status" value="1"/>
</dbReference>
<proteinExistence type="inferred from homology"/>
<feature type="domain" description="Core-binding (CB)" evidence="7">
    <location>
        <begin position="110"/>
        <end position="196"/>
    </location>
</feature>
<evidence type="ECO:0000259" key="7">
    <source>
        <dbReference type="PROSITE" id="PS51900"/>
    </source>
</evidence>
<dbReference type="Pfam" id="PF17293">
    <property type="entry name" value="Arm-DNA-bind_5"/>
    <property type="match status" value="1"/>
</dbReference>
<dbReference type="Pfam" id="PF00589">
    <property type="entry name" value="Phage_integrase"/>
    <property type="match status" value="1"/>
</dbReference>